<feature type="compositionally biased region" description="Acidic residues" evidence="4">
    <location>
        <begin position="69"/>
        <end position="79"/>
    </location>
</feature>
<dbReference type="GO" id="GO:0016998">
    <property type="term" value="P:cell wall macromolecule catabolic process"/>
    <property type="evidence" value="ECO:0007669"/>
    <property type="project" value="InterPro"/>
</dbReference>
<dbReference type="GO" id="GO:0006032">
    <property type="term" value="P:chitin catabolic process"/>
    <property type="evidence" value="ECO:0007669"/>
    <property type="project" value="InterPro"/>
</dbReference>
<dbReference type="Gene3D" id="2.10.10.20">
    <property type="entry name" value="Carbohydrate-binding module superfamily 5/12"/>
    <property type="match status" value="1"/>
</dbReference>
<gene>
    <name evidence="6" type="ORF">CUN67_08775</name>
</gene>
<dbReference type="Pfam" id="PF00182">
    <property type="entry name" value="Glyco_hydro_19"/>
    <property type="match status" value="1"/>
</dbReference>
<dbReference type="SUPFAM" id="SSF53955">
    <property type="entry name" value="Lysozyme-like"/>
    <property type="match status" value="1"/>
</dbReference>
<evidence type="ECO:0000259" key="5">
    <source>
        <dbReference type="SMART" id="SM00495"/>
    </source>
</evidence>
<dbReference type="CDD" id="cd00325">
    <property type="entry name" value="chitinase_GH19"/>
    <property type="match status" value="1"/>
</dbReference>
<dbReference type="SMART" id="SM00495">
    <property type="entry name" value="ChtBD3"/>
    <property type="match status" value="2"/>
</dbReference>
<dbReference type="GO" id="GO:0030246">
    <property type="term" value="F:carbohydrate binding"/>
    <property type="evidence" value="ECO:0007669"/>
    <property type="project" value="InterPro"/>
</dbReference>
<dbReference type="PANTHER" id="PTHR22595:SF79">
    <property type="entry name" value="CHITINASE 12"/>
    <property type="match status" value="1"/>
</dbReference>
<proteinExistence type="predicted"/>
<evidence type="ECO:0000256" key="2">
    <source>
        <dbReference type="ARBA" id="ARBA00022821"/>
    </source>
</evidence>
<dbReference type="AlphaFoldDB" id="A0A6B9G2U8"/>
<protein>
    <submittedName>
        <fullName evidence="6">Chitinase</fullName>
    </submittedName>
</protein>
<dbReference type="InterPro" id="IPR036573">
    <property type="entry name" value="CBM_sf_5/12"/>
</dbReference>
<keyword evidence="2" id="KW-0611">Plant defense</keyword>
<dbReference type="InterPro" id="IPR003610">
    <property type="entry name" value="CBM5/12"/>
</dbReference>
<dbReference type="SUPFAM" id="SSF51055">
    <property type="entry name" value="Carbohydrate binding domain"/>
    <property type="match status" value="1"/>
</dbReference>
<evidence type="ECO:0000313" key="7">
    <source>
        <dbReference type="Proteomes" id="UP000502005"/>
    </source>
</evidence>
<keyword evidence="3" id="KW-1015">Disulfide bond</keyword>
<dbReference type="Gene3D" id="3.30.20.10">
    <property type="entry name" value="Endochitinase, domain 2"/>
    <property type="match status" value="1"/>
</dbReference>
<dbReference type="InterPro" id="IPR023346">
    <property type="entry name" value="Lysozyme-like_dom_sf"/>
</dbReference>
<dbReference type="PANTHER" id="PTHR22595">
    <property type="entry name" value="CHITINASE-RELATED"/>
    <property type="match status" value="1"/>
</dbReference>
<dbReference type="GO" id="GO:0006952">
    <property type="term" value="P:defense response"/>
    <property type="evidence" value="ECO:0007669"/>
    <property type="project" value="UniProtKB-KW"/>
</dbReference>
<organism evidence="6 7">
    <name type="scientific">Pantoea cypripedii</name>
    <name type="common">Pectobacterium cypripedii</name>
    <name type="synonym">Erwinia cypripedii</name>
    <dbReference type="NCBI Taxonomy" id="55209"/>
    <lineage>
        <taxon>Bacteria</taxon>
        <taxon>Pseudomonadati</taxon>
        <taxon>Pseudomonadota</taxon>
        <taxon>Gammaproteobacteria</taxon>
        <taxon>Enterobacterales</taxon>
        <taxon>Erwiniaceae</taxon>
        <taxon>Pantoea</taxon>
    </lineage>
</organism>
<dbReference type="GO" id="GO:0004568">
    <property type="term" value="F:chitinase activity"/>
    <property type="evidence" value="ECO:0007669"/>
    <property type="project" value="InterPro"/>
</dbReference>
<sequence>MLLSFQLQAYDKYDSSKAYAGGEKVTWQGNDFQAQWYANPGEQPNPAVTHIWENVWKKMDSAPGTDPTPDPEPEPEPEPEPAPPTPPETGPSDYPQYQPGNQYQMGDIVSNKGNDYQCQVANWCNGEPAAYAPGDGWAWQAAWSVHGTAPESGMEISQKSLNEREEALTNTPQLVAVKKAISTLSNEKVEQIKPGAASNPANVKRVEELVTAAKWDTFFPHRDPAYTYENFLKAVGKFPVLCAESDNGQDADAICKKTLATMFAHFVQETGEHADQSDVEQWQQGLHWVREMGLDETSYDKYTGATCNPNTWQGKAWPCAKDSQGNALSYFGRGAKQLSYNFNYGAFSQAMFGDVNVLLKEPHLVADTWLNLASAIFFYVQPQPPKPSMQAVMDGSWQPNAADKANGLVPGFGVTTQIINGGVECGGSVEIQQSLNRIEYYKAFAKQLGVAVPDSEVLGCKGMKQFSEDSSAAMPLFWVKDDSYVAANPGGKSYACKLVNWQENDFSALTQGDYTRCVKASFPDVVIRD</sequence>
<evidence type="ECO:0000313" key="6">
    <source>
        <dbReference type="EMBL" id="QGY31268.1"/>
    </source>
</evidence>
<dbReference type="Proteomes" id="UP000502005">
    <property type="component" value="Chromosome"/>
</dbReference>
<keyword evidence="1" id="KW-0378">Hydrolase</keyword>
<dbReference type="EMBL" id="CP024768">
    <property type="protein sequence ID" value="QGY31268.1"/>
    <property type="molecule type" value="Genomic_DNA"/>
</dbReference>
<evidence type="ECO:0000256" key="4">
    <source>
        <dbReference type="SAM" id="MobiDB-lite"/>
    </source>
</evidence>
<dbReference type="Gene3D" id="1.10.530.10">
    <property type="match status" value="1"/>
</dbReference>
<feature type="domain" description="Chitin-binding type-3" evidence="5">
    <location>
        <begin position="94"/>
        <end position="142"/>
    </location>
</feature>
<dbReference type="CDD" id="cd12215">
    <property type="entry name" value="ChiC_BD"/>
    <property type="match status" value="1"/>
</dbReference>
<name>A0A6B9G2U8_PANCY</name>
<feature type="region of interest" description="Disordered" evidence="4">
    <location>
        <begin position="56"/>
        <end position="108"/>
    </location>
</feature>
<evidence type="ECO:0000256" key="1">
    <source>
        <dbReference type="ARBA" id="ARBA00022801"/>
    </source>
</evidence>
<feature type="compositionally biased region" description="Pro residues" evidence="4">
    <location>
        <begin position="80"/>
        <end position="89"/>
    </location>
</feature>
<feature type="domain" description="Chitin-binding type-3" evidence="5">
    <location>
        <begin position="10"/>
        <end position="55"/>
    </location>
</feature>
<evidence type="ECO:0000256" key="3">
    <source>
        <dbReference type="ARBA" id="ARBA00023157"/>
    </source>
</evidence>
<dbReference type="GO" id="GO:0005975">
    <property type="term" value="P:carbohydrate metabolic process"/>
    <property type="evidence" value="ECO:0007669"/>
    <property type="project" value="InterPro"/>
</dbReference>
<dbReference type="GO" id="GO:0005576">
    <property type="term" value="C:extracellular region"/>
    <property type="evidence" value="ECO:0007669"/>
    <property type="project" value="InterPro"/>
</dbReference>
<accession>A0A6B9G2U8</accession>
<dbReference type="InterPro" id="IPR000726">
    <property type="entry name" value="Glyco_hydro_19_cat"/>
</dbReference>
<reference evidence="6 7" key="1">
    <citation type="submission" date="2017-11" db="EMBL/GenBank/DDBJ databases">
        <title>Genome sequence of Pantoea cypripedii NE1.</title>
        <authorList>
            <person name="Nascimento F.X."/>
        </authorList>
    </citation>
    <scope>NUCLEOTIDE SEQUENCE [LARGE SCALE GENOMIC DNA]</scope>
    <source>
        <strain evidence="6 7">NE1</strain>
    </source>
</reference>